<reference evidence="3" key="1">
    <citation type="submission" date="2018-07" db="EMBL/GenBank/DDBJ databases">
        <title>Genome sequence of Erythrobacter strain YH-07, an antagonistic bacterium isolated from Yellow Sea.</title>
        <authorList>
            <person name="Tang T."/>
            <person name="Liu Q."/>
            <person name="Sun X."/>
        </authorList>
    </citation>
    <scope>NUCLEOTIDE SEQUENCE [LARGE SCALE GENOMIC DNA]</scope>
    <source>
        <strain evidence="3">YH-07</strain>
    </source>
</reference>
<keyword evidence="1" id="KW-0732">Signal</keyword>
<dbReference type="RefSeq" id="WP_115416129.1">
    <property type="nucleotide sequence ID" value="NZ_CP031357.1"/>
</dbReference>
<protein>
    <submittedName>
        <fullName evidence="2">Uncharacterized protein</fullName>
    </submittedName>
</protein>
<accession>A0A345YDE1</accession>
<organism evidence="2 3">
    <name type="scientific">Erythrobacter aureus</name>
    <dbReference type="NCBI Taxonomy" id="2182384"/>
    <lineage>
        <taxon>Bacteria</taxon>
        <taxon>Pseudomonadati</taxon>
        <taxon>Pseudomonadota</taxon>
        <taxon>Alphaproteobacteria</taxon>
        <taxon>Sphingomonadales</taxon>
        <taxon>Erythrobacteraceae</taxon>
        <taxon>Erythrobacter/Porphyrobacter group</taxon>
        <taxon>Erythrobacter</taxon>
    </lineage>
</organism>
<evidence type="ECO:0000313" key="2">
    <source>
        <dbReference type="EMBL" id="AXK41943.1"/>
    </source>
</evidence>
<evidence type="ECO:0000313" key="3">
    <source>
        <dbReference type="Proteomes" id="UP000254508"/>
    </source>
</evidence>
<feature type="chain" id="PRO_5016981902" evidence="1">
    <location>
        <begin position="22"/>
        <end position="290"/>
    </location>
</feature>
<proteinExistence type="predicted"/>
<dbReference type="KEGG" id="err:DVR09_05955"/>
<dbReference type="Proteomes" id="UP000254508">
    <property type="component" value="Chromosome"/>
</dbReference>
<dbReference type="OrthoDB" id="7432206at2"/>
<sequence length="290" mass="30833">MKLSKFGAAISAFLLSTTPLAAETLDNTSIIQLVEISLGEEAIVAKIDATAARFDVTTDQLIVLKNRGVPSSVIAAMIAKSNAPTVSDAASVSMDDPDPMVPHASGVYLMADWLAEPKMQYIDATTTNQTKTGGFLGYALTGGIASMSFKTVIPQPSARIATRQPRPTFYFYFDQANSSLSNRGGANFWMAGAVTSPAEFSLVRFKVKNDRREAKVGKINIGGAKAGVMAKDQIPFDYERLAPGVFRVTPNVELEPGEYGFLYSSQTGSGVGMAGVGAQTSRIFDFSITG</sequence>
<dbReference type="AlphaFoldDB" id="A0A345YDE1"/>
<gene>
    <name evidence="2" type="ORF">DVR09_05955</name>
</gene>
<name>A0A345YDE1_9SPHN</name>
<evidence type="ECO:0000256" key="1">
    <source>
        <dbReference type="SAM" id="SignalP"/>
    </source>
</evidence>
<dbReference type="EMBL" id="CP031357">
    <property type="protein sequence ID" value="AXK41943.1"/>
    <property type="molecule type" value="Genomic_DNA"/>
</dbReference>
<keyword evidence="3" id="KW-1185">Reference proteome</keyword>
<feature type="signal peptide" evidence="1">
    <location>
        <begin position="1"/>
        <end position="21"/>
    </location>
</feature>